<evidence type="ECO:0000313" key="2">
    <source>
        <dbReference type="Proteomes" id="UP000735874"/>
    </source>
</evidence>
<dbReference type="Pfam" id="PF12796">
    <property type="entry name" value="Ank_2"/>
    <property type="match status" value="1"/>
</dbReference>
<evidence type="ECO:0008006" key="3">
    <source>
        <dbReference type="Google" id="ProtNLM"/>
    </source>
</evidence>
<dbReference type="InterPro" id="IPR036770">
    <property type="entry name" value="Ankyrin_rpt-contain_sf"/>
</dbReference>
<dbReference type="SUPFAM" id="SSF48403">
    <property type="entry name" value="Ankyrin repeat"/>
    <property type="match status" value="2"/>
</dbReference>
<dbReference type="PANTHER" id="PTHR46586:SF3">
    <property type="entry name" value="ANKYRIN REPEAT-CONTAINING PROTEIN"/>
    <property type="match status" value="1"/>
</dbReference>
<dbReference type="InterPro" id="IPR052050">
    <property type="entry name" value="SecEffector_AnkRepeat"/>
</dbReference>
<gene>
    <name evidence="1" type="ORF">PC113_g7405</name>
</gene>
<accession>A0A8T0ZFD6</accession>
<dbReference type="InterPro" id="IPR002110">
    <property type="entry name" value="Ankyrin_rpt"/>
</dbReference>
<dbReference type="Proteomes" id="UP000735874">
    <property type="component" value="Unassembled WGS sequence"/>
</dbReference>
<comment type="caution">
    <text evidence="1">The sequence shown here is derived from an EMBL/GenBank/DDBJ whole genome shotgun (WGS) entry which is preliminary data.</text>
</comment>
<dbReference type="SUPFAM" id="SSF140860">
    <property type="entry name" value="Pseudo ankyrin repeat-like"/>
    <property type="match status" value="1"/>
</dbReference>
<dbReference type="EMBL" id="RCMG01000162">
    <property type="protein sequence ID" value="KAG2861173.1"/>
    <property type="molecule type" value="Genomic_DNA"/>
</dbReference>
<evidence type="ECO:0000313" key="1">
    <source>
        <dbReference type="EMBL" id="KAG2861173.1"/>
    </source>
</evidence>
<dbReference type="SMART" id="SM00248">
    <property type="entry name" value="ANK"/>
    <property type="match status" value="6"/>
</dbReference>
<dbReference type="PANTHER" id="PTHR46586">
    <property type="entry name" value="ANKYRIN REPEAT-CONTAINING PROTEIN"/>
    <property type="match status" value="1"/>
</dbReference>
<dbReference type="Gene3D" id="1.25.40.20">
    <property type="entry name" value="Ankyrin repeat-containing domain"/>
    <property type="match status" value="3"/>
</dbReference>
<dbReference type="VEuPathDB" id="FungiDB:PC110_g2211"/>
<reference evidence="1" key="1">
    <citation type="submission" date="2018-10" db="EMBL/GenBank/DDBJ databases">
        <title>Effector identification in a new, highly contiguous assembly of the strawberry crown rot pathogen Phytophthora cactorum.</title>
        <authorList>
            <person name="Armitage A.D."/>
            <person name="Nellist C.F."/>
            <person name="Bates H."/>
            <person name="Vickerstaff R.J."/>
            <person name="Harrison R.J."/>
        </authorList>
    </citation>
    <scope>NUCLEOTIDE SEQUENCE</scope>
    <source>
        <strain evidence="1">15-7</strain>
    </source>
</reference>
<organism evidence="1 2">
    <name type="scientific">Phytophthora cactorum</name>
    <dbReference type="NCBI Taxonomy" id="29920"/>
    <lineage>
        <taxon>Eukaryota</taxon>
        <taxon>Sar</taxon>
        <taxon>Stramenopiles</taxon>
        <taxon>Oomycota</taxon>
        <taxon>Peronosporomycetes</taxon>
        <taxon>Peronosporales</taxon>
        <taxon>Peronosporaceae</taxon>
        <taxon>Phytophthora</taxon>
    </lineage>
</organism>
<protein>
    <recommendedName>
        <fullName evidence="3">Ankyrin repeat-containing domain</fullName>
    </recommendedName>
</protein>
<proteinExistence type="predicted"/>
<dbReference type="AlphaFoldDB" id="A0A8T0ZFD6"/>
<sequence>MPRPSSFLRRWRRLLSAEPALTSVVACLTPREAVCVLVFALDAQYESLVRFLYAHESLLSLGDASRRFTSVLHCAAAHGCAEVVQRLLRFRLTHHTLLDAEKPARYVAWNPEDASTRAKVLAWSSRNVPYEFPAEVMYEASRQGDLEVVQWLDCCCQYERHGAMEYAASAGRLEVVMWLFEQEKKQEKLDTDVVVYMVQPLESKLQVLNWVTVLPKRKCFREVFASRTGLLADAYDQRDPLLPWEDVEALGTSLERRKYRAIDTAAAQGDLAMVKKLHEDGRWPCTSLAMDMAAANGHLDVVKFLHENRREGGTAVGMCSAAGNGHLEMVQWLHQNRSSDGCRSLVLDLAATNGHVDVLRWLVPRFPRFSCSPAFMPSVAAQGNIKTLQYLHKDMRMPLDQRTLEAAIGSGHFELVKYITDRIPVEQRHTLSPAAAEKAAASGNVDVLAFVVERLGLWSPQVLIAAAPTGNIDMAEWIEKRTDSASEEEQQEEEVVLVRERRDRAATSNAIDSMVSDLSAASIKRRSSYDNFSSVGCARPLNVVDGSTLYRCASLGHFDMIEWLLQKKLASPGFALSMKEREVVLRSVVGRGTPDEEPLEIVALSSTDTSGAASASTETPTAAVTATVNGSELGPGGNQGVNRIAGVRTTTGGKRPGFDPFAWALPSKTSPYWQTKFVRLAVKYCPESSLNLEWVPLWAAQRGDLFVLKQLYSVKHPQLFTQQTFTAIMRYTKAGDALQWFQTHSSTLMGDSSIVEWGVKYRQFAYLTYVFLKFQPVRTEERFRQHGVEYALHVACAMGHLDVVTWICGNCEIFLNVPAAELHAKLGRLSIWNDALIAAARCGQIGILTWLHEKFTFFRKVPDSSRKTKLIQTMADAAAGYGQIRVLRWLQVTVAPQITAKMESESESTAVVETSFVSTEGLLQAMVNRHVDVVQWVCAVDIDLVSRQTAQRRGELATFLREEADGFVPSRYTTTLYRALFMYNQYICSRPQRSPVFAETTACPLKLQGICILGLFAGQETHLTPVFHGVLNGLSTTLK</sequence>
<name>A0A8T0ZFD6_9STRA</name>